<evidence type="ECO:0000256" key="7">
    <source>
        <dbReference type="ARBA" id="ARBA00023170"/>
    </source>
</evidence>
<dbReference type="Pfam" id="PF00001">
    <property type="entry name" value="7tm_1"/>
    <property type="match status" value="1"/>
</dbReference>
<dbReference type="PROSITE" id="PS50262">
    <property type="entry name" value="G_PROTEIN_RECEP_F1_2"/>
    <property type="match status" value="1"/>
</dbReference>
<keyword evidence="6 11" id="KW-0472">Membrane</keyword>
<evidence type="ECO:0000313" key="13">
    <source>
        <dbReference type="EnsemblMetazoa" id="CJA05103c.1"/>
    </source>
</evidence>
<dbReference type="GO" id="GO:0030594">
    <property type="term" value="F:neurotransmitter receptor activity"/>
    <property type="evidence" value="ECO:0007669"/>
    <property type="project" value="TreeGrafter"/>
</dbReference>
<dbReference type="SUPFAM" id="SSF81321">
    <property type="entry name" value="Family A G protein-coupled receptor-like"/>
    <property type="match status" value="1"/>
</dbReference>
<dbReference type="PANTHER" id="PTHR24247:SF228">
    <property type="entry name" value="5-HYDROXYTRYPTAMINE (SEROTONIN) RECEPTOR 2A, ISOFORM B"/>
    <property type="match status" value="1"/>
</dbReference>
<keyword evidence="8 9" id="KW-0807">Transducer</keyword>
<dbReference type="GO" id="GO:0004993">
    <property type="term" value="F:G protein-coupled serotonin receptor activity"/>
    <property type="evidence" value="ECO:0007669"/>
    <property type="project" value="TreeGrafter"/>
</dbReference>
<evidence type="ECO:0000256" key="1">
    <source>
        <dbReference type="ARBA" id="ARBA00004651"/>
    </source>
</evidence>
<sequence length="709" mass="78782">MLLALFSHDSPPEDPYRYVPFNESFATTALAPQFSTTSVWSIRIHLIPPMGIYHFNGVALLLLPILCLVGLIGNFMVCVAIATDRRLHNVTNYFLFSLALADLLVCCIVMPLSIVVEVRHGVWTWSVSMCLLYVYSDVFLCSASIVHMSVISLDRYLGISQPLRTRNKSKSLIFLKIAIVWAVTLAVSCPIAVLAVIDTTNILQDNQCMIFSRYYIVYGSTMTFLIPFCIMAVTYVKTTSLLKKQASVLSQKADDRLSGNGLRRTMPHRKLGYVRTYSATANPTYANGKALAVHGRTMSSISNMENGDMLSTNRPAINNNGHKPLVKASTINRWRSRTSNYLTNIANKVGRRSSLQAATQDLANEHKATRVLAVVFSCFFICWTPFFAVNFVIGFCGSGCEIPPWLGSVFLWLGYISSTINPIIYTVFNKRFRQAFVRILRCQCCHSFRDSSQQMYSRNYTTTIVPDTYTCSRSNHERTTSVVVRDETRSSRQENHRARSEFSGDNCQGKANGKLTSEKKKDMSLVLGFVTNPSALMVTTTIIEDEDLEEEETDEEISEISLPSFPRVATSFARDSRTTTEATTTDEENKPLLPKTDETTPPPANPIKKSLSTVINISKDLNGAQSRSHSTLLTTSLLSTLVQPTRSVSCVDCKKAEMMMASEVTDKMTVSTTSSVSAGAANGTANGSAKRHLTLFNNYDSRAIKETFL</sequence>
<dbReference type="GO" id="GO:0007268">
    <property type="term" value="P:chemical synaptic transmission"/>
    <property type="evidence" value="ECO:0007669"/>
    <property type="project" value="TreeGrafter"/>
</dbReference>
<name>A0A8R1DKC3_CAEJA</name>
<dbReference type="EnsemblMetazoa" id="CJA05103c.1">
    <property type="protein sequence ID" value="CJA05103c.1"/>
    <property type="gene ID" value="WBGene00124307"/>
</dbReference>
<dbReference type="GO" id="GO:0005886">
    <property type="term" value="C:plasma membrane"/>
    <property type="evidence" value="ECO:0007669"/>
    <property type="project" value="UniProtKB-SubCell"/>
</dbReference>
<keyword evidence="7 9" id="KW-0675">Receptor</keyword>
<dbReference type="GO" id="GO:0051378">
    <property type="term" value="F:serotonin binding"/>
    <property type="evidence" value="ECO:0007669"/>
    <property type="project" value="TreeGrafter"/>
</dbReference>
<comment type="similarity">
    <text evidence="9">Belongs to the G-protein coupled receptor 1 family.</text>
</comment>
<evidence type="ECO:0000256" key="4">
    <source>
        <dbReference type="ARBA" id="ARBA00022989"/>
    </source>
</evidence>
<feature type="transmembrane region" description="Helical" evidence="11">
    <location>
        <begin position="58"/>
        <end position="81"/>
    </location>
</feature>
<dbReference type="Proteomes" id="UP000005237">
    <property type="component" value="Unassembled WGS sequence"/>
</dbReference>
<keyword evidence="14" id="KW-1185">Reference proteome</keyword>
<feature type="domain" description="G-protein coupled receptors family 1 profile" evidence="12">
    <location>
        <begin position="73"/>
        <end position="425"/>
    </location>
</feature>
<keyword evidence="3 9" id="KW-0812">Transmembrane</keyword>
<dbReference type="PRINTS" id="PR00237">
    <property type="entry name" value="GPCRRHODOPSN"/>
</dbReference>
<evidence type="ECO:0000256" key="10">
    <source>
        <dbReference type="SAM" id="MobiDB-lite"/>
    </source>
</evidence>
<keyword evidence="4 11" id="KW-1133">Transmembrane helix</keyword>
<evidence type="ECO:0000256" key="2">
    <source>
        <dbReference type="ARBA" id="ARBA00022475"/>
    </source>
</evidence>
<keyword evidence="5 9" id="KW-0297">G-protein coupled receptor</keyword>
<dbReference type="OMA" id="NQCMIFS"/>
<reference evidence="14" key="1">
    <citation type="submission" date="2010-08" db="EMBL/GenBank/DDBJ databases">
        <authorList>
            <consortium name="Caenorhabditis japonica Sequencing Consortium"/>
            <person name="Wilson R.K."/>
        </authorList>
    </citation>
    <scope>NUCLEOTIDE SEQUENCE [LARGE SCALE GENOMIC DNA]</scope>
    <source>
        <strain evidence="14">DF5081</strain>
    </source>
</reference>
<evidence type="ECO:0000259" key="12">
    <source>
        <dbReference type="PROSITE" id="PS50262"/>
    </source>
</evidence>
<feature type="transmembrane region" description="Helical" evidence="11">
    <location>
        <begin position="405"/>
        <end position="428"/>
    </location>
</feature>
<dbReference type="AlphaFoldDB" id="A0A8R1DKC3"/>
<dbReference type="SMART" id="SM01381">
    <property type="entry name" value="7TM_GPCR_Srsx"/>
    <property type="match status" value="1"/>
</dbReference>
<dbReference type="GO" id="GO:0007187">
    <property type="term" value="P:G protein-coupled receptor signaling pathway, coupled to cyclic nucleotide second messenger"/>
    <property type="evidence" value="ECO:0007669"/>
    <property type="project" value="TreeGrafter"/>
</dbReference>
<evidence type="ECO:0000256" key="3">
    <source>
        <dbReference type="ARBA" id="ARBA00022692"/>
    </source>
</evidence>
<reference evidence="13" key="2">
    <citation type="submission" date="2022-06" db="UniProtKB">
        <authorList>
            <consortium name="EnsemblMetazoa"/>
        </authorList>
    </citation>
    <scope>IDENTIFICATION</scope>
    <source>
        <strain evidence="13">DF5081</strain>
    </source>
</reference>
<protein>
    <submittedName>
        <fullName evidence="13">G_PROTEIN_RECEP_F1_2 domain-containing protein</fullName>
    </submittedName>
</protein>
<comment type="subcellular location">
    <subcellularLocation>
        <location evidence="1">Cell membrane</location>
        <topology evidence="1">Multi-pass membrane protein</topology>
    </subcellularLocation>
</comment>
<evidence type="ECO:0000256" key="11">
    <source>
        <dbReference type="SAM" id="Phobius"/>
    </source>
</evidence>
<dbReference type="Gene3D" id="1.20.1070.10">
    <property type="entry name" value="Rhodopsin 7-helix transmembrane proteins"/>
    <property type="match status" value="1"/>
</dbReference>
<dbReference type="GO" id="GO:0045202">
    <property type="term" value="C:synapse"/>
    <property type="evidence" value="ECO:0007669"/>
    <property type="project" value="GOC"/>
</dbReference>
<proteinExistence type="inferred from homology"/>
<feature type="transmembrane region" description="Helical" evidence="11">
    <location>
        <begin position="172"/>
        <end position="195"/>
    </location>
</feature>
<feature type="transmembrane region" description="Helical" evidence="11">
    <location>
        <begin position="93"/>
        <end position="116"/>
    </location>
</feature>
<evidence type="ECO:0000256" key="8">
    <source>
        <dbReference type="ARBA" id="ARBA00023224"/>
    </source>
</evidence>
<evidence type="ECO:0000256" key="9">
    <source>
        <dbReference type="RuleBase" id="RU000688"/>
    </source>
</evidence>
<feature type="transmembrane region" description="Helical" evidence="11">
    <location>
        <begin position="215"/>
        <end position="236"/>
    </location>
</feature>
<feature type="compositionally biased region" description="Basic and acidic residues" evidence="10">
    <location>
        <begin position="482"/>
        <end position="502"/>
    </location>
</feature>
<feature type="region of interest" description="Disordered" evidence="10">
    <location>
        <begin position="482"/>
        <end position="515"/>
    </location>
</feature>
<feature type="transmembrane region" description="Helical" evidence="11">
    <location>
        <begin position="371"/>
        <end position="393"/>
    </location>
</feature>
<keyword evidence="2" id="KW-1003">Cell membrane</keyword>
<evidence type="ECO:0000256" key="5">
    <source>
        <dbReference type="ARBA" id="ARBA00023040"/>
    </source>
</evidence>
<feature type="compositionally biased region" description="Basic and acidic residues" evidence="10">
    <location>
        <begin position="587"/>
        <end position="598"/>
    </location>
</feature>
<organism evidence="13 14">
    <name type="scientific">Caenorhabditis japonica</name>
    <dbReference type="NCBI Taxonomy" id="281687"/>
    <lineage>
        <taxon>Eukaryota</taxon>
        <taxon>Metazoa</taxon>
        <taxon>Ecdysozoa</taxon>
        <taxon>Nematoda</taxon>
        <taxon>Chromadorea</taxon>
        <taxon>Rhabditida</taxon>
        <taxon>Rhabditina</taxon>
        <taxon>Rhabditomorpha</taxon>
        <taxon>Rhabditoidea</taxon>
        <taxon>Rhabditidae</taxon>
        <taxon>Peloderinae</taxon>
        <taxon>Caenorhabditis</taxon>
    </lineage>
</organism>
<dbReference type="PROSITE" id="PS00237">
    <property type="entry name" value="G_PROTEIN_RECEP_F1_1"/>
    <property type="match status" value="1"/>
</dbReference>
<feature type="region of interest" description="Disordered" evidence="10">
    <location>
        <begin position="572"/>
        <end position="608"/>
    </location>
</feature>
<dbReference type="CDD" id="cd15052">
    <property type="entry name" value="7tmA_5-HT2"/>
    <property type="match status" value="1"/>
</dbReference>
<evidence type="ECO:0000256" key="6">
    <source>
        <dbReference type="ARBA" id="ARBA00023136"/>
    </source>
</evidence>
<evidence type="ECO:0000313" key="14">
    <source>
        <dbReference type="Proteomes" id="UP000005237"/>
    </source>
</evidence>
<dbReference type="InterPro" id="IPR017452">
    <property type="entry name" value="GPCR_Rhodpsn_7TM"/>
</dbReference>
<dbReference type="GO" id="GO:0030425">
    <property type="term" value="C:dendrite"/>
    <property type="evidence" value="ECO:0007669"/>
    <property type="project" value="TreeGrafter"/>
</dbReference>
<feature type="transmembrane region" description="Helical" evidence="11">
    <location>
        <begin position="122"/>
        <end position="151"/>
    </location>
</feature>
<dbReference type="GO" id="GO:0007210">
    <property type="term" value="P:serotonin receptor signaling pathway"/>
    <property type="evidence" value="ECO:0007669"/>
    <property type="project" value="TreeGrafter"/>
</dbReference>
<dbReference type="PANTHER" id="PTHR24247">
    <property type="entry name" value="5-HYDROXYTRYPTAMINE RECEPTOR"/>
    <property type="match status" value="1"/>
</dbReference>
<dbReference type="FunFam" id="1.20.1070.10:FF:000854">
    <property type="entry name" value="Protein CBR-SER-1"/>
    <property type="match status" value="1"/>
</dbReference>
<accession>A0A8R1DKC3</accession>
<dbReference type="InterPro" id="IPR000276">
    <property type="entry name" value="GPCR_Rhodpsn"/>
</dbReference>